<dbReference type="GO" id="GO:0001681">
    <property type="term" value="F:sialate O-acetylesterase activity"/>
    <property type="evidence" value="ECO:0007669"/>
    <property type="project" value="InterPro"/>
</dbReference>
<proteinExistence type="predicted"/>
<dbReference type="SUPFAM" id="SSF52266">
    <property type="entry name" value="SGNH hydrolase"/>
    <property type="match status" value="1"/>
</dbReference>
<dbReference type="Pfam" id="PF03629">
    <property type="entry name" value="SASA"/>
    <property type="match status" value="1"/>
</dbReference>
<dbReference type="GO" id="GO:0005975">
    <property type="term" value="P:carbohydrate metabolic process"/>
    <property type="evidence" value="ECO:0007669"/>
    <property type="project" value="TreeGrafter"/>
</dbReference>
<dbReference type="AlphaFoldDB" id="A0A5J4S026"/>
<gene>
    <name evidence="3" type="ORF">EZS27_013386</name>
</gene>
<name>A0A5J4S026_9ZZZZ</name>
<dbReference type="Gene3D" id="3.40.50.1110">
    <property type="entry name" value="SGNH hydrolase"/>
    <property type="match status" value="1"/>
</dbReference>
<feature type="domain" description="Sialate O-acetylesterase" evidence="2">
    <location>
        <begin position="108"/>
        <end position="364"/>
    </location>
</feature>
<sequence>MKTFSYSIIAIALLAISPVKAAIQLPDIIGDNMVLQQSTRVKLWGTTSKASATITVKTSWDSQAYSARSNSSGKWSVLVSTPKAGYESQSIVLSDGETIKLNNILIGEVWFCSGQSNMEMPLNGFSNNPILGANDDIANASLHKGVRFATIPKTSAVTPQETCKGKWQVCNPENAQWFGAVAFYFATSLSQILDVPVGIINCSWGGSMVEGWLPERILRNYPDIDLNDASQKNGQKPEYLQPMIMYNGMLKPLQNYTIKGFLWYQGESNVGKHKTYAERLAEMVNLWRGEWGLGELPFYFVELAPYKYNIGNRNDQGAYLREAQFKAQSLIPNSGLASTNDLVEEYEATNIHPKSKTLIGKRLSYMALVNTYGIKGISDRGPVYKSMEIKENKAFLSFDNANNGFNRSNGILGFEIAGADKVFYPAEATVDRRRQIVVSSDKVVEPVAVRYAFRDYLPGNLQNTKEQPAYPFRTDDWE</sequence>
<dbReference type="EMBL" id="SNRY01000601">
    <property type="protein sequence ID" value="KAA6338623.1"/>
    <property type="molecule type" value="Genomic_DNA"/>
</dbReference>
<accession>A0A5J4S026</accession>
<comment type="caution">
    <text evidence="3">The sequence shown here is derived from an EMBL/GenBank/DDBJ whole genome shotgun (WGS) entry which is preliminary data.</text>
</comment>
<reference evidence="3" key="1">
    <citation type="submission" date="2019-03" db="EMBL/GenBank/DDBJ databases">
        <title>Single cell metagenomics reveals metabolic interactions within the superorganism composed of flagellate Streblomastix strix and complex community of Bacteroidetes bacteria on its surface.</title>
        <authorList>
            <person name="Treitli S.C."/>
            <person name="Kolisko M."/>
            <person name="Husnik F."/>
            <person name="Keeling P."/>
            <person name="Hampl V."/>
        </authorList>
    </citation>
    <scope>NUCLEOTIDE SEQUENCE</scope>
    <source>
        <strain evidence="3">STM</strain>
    </source>
</reference>
<evidence type="ECO:0000256" key="1">
    <source>
        <dbReference type="ARBA" id="ARBA00022801"/>
    </source>
</evidence>
<protein>
    <recommendedName>
        <fullName evidence="2">Sialate O-acetylesterase domain-containing protein</fullName>
    </recommendedName>
</protein>
<evidence type="ECO:0000259" key="2">
    <source>
        <dbReference type="Pfam" id="PF03629"/>
    </source>
</evidence>
<dbReference type="InterPro" id="IPR039329">
    <property type="entry name" value="SIAE"/>
</dbReference>
<evidence type="ECO:0000313" key="3">
    <source>
        <dbReference type="EMBL" id="KAA6338623.1"/>
    </source>
</evidence>
<dbReference type="InterPro" id="IPR005181">
    <property type="entry name" value="SASA"/>
</dbReference>
<keyword evidence="1" id="KW-0378">Hydrolase</keyword>
<organism evidence="3">
    <name type="scientific">termite gut metagenome</name>
    <dbReference type="NCBI Taxonomy" id="433724"/>
    <lineage>
        <taxon>unclassified sequences</taxon>
        <taxon>metagenomes</taxon>
        <taxon>organismal metagenomes</taxon>
    </lineage>
</organism>
<dbReference type="PANTHER" id="PTHR22901">
    <property type="entry name" value="SIALATE O-ACETYLESTERASE"/>
    <property type="match status" value="1"/>
</dbReference>
<dbReference type="PANTHER" id="PTHR22901:SF0">
    <property type="entry name" value="SIALATE O-ACETYLESTERASE"/>
    <property type="match status" value="1"/>
</dbReference>
<dbReference type="InterPro" id="IPR036514">
    <property type="entry name" value="SGNH_hydro_sf"/>
</dbReference>